<keyword evidence="3" id="KW-1185">Reference proteome</keyword>
<name>A0ABD0J4S6_9CAEN</name>
<evidence type="ECO:0000313" key="3">
    <source>
        <dbReference type="Proteomes" id="UP001519460"/>
    </source>
</evidence>
<dbReference type="EMBL" id="JACVVK020000642">
    <property type="protein sequence ID" value="KAK7461188.1"/>
    <property type="molecule type" value="Genomic_DNA"/>
</dbReference>
<dbReference type="Proteomes" id="UP001519460">
    <property type="component" value="Unassembled WGS sequence"/>
</dbReference>
<gene>
    <name evidence="2" type="ORF">BaRGS_00038776</name>
</gene>
<feature type="region of interest" description="Disordered" evidence="1">
    <location>
        <begin position="1"/>
        <end position="23"/>
    </location>
</feature>
<evidence type="ECO:0000256" key="1">
    <source>
        <dbReference type="SAM" id="MobiDB-lite"/>
    </source>
</evidence>
<accession>A0ABD0J4S6</accession>
<dbReference type="AlphaFoldDB" id="A0ABD0J4S6"/>
<sequence length="187" mass="20677">MISWCEAEGGRGGRGRRGKDKHRVGTRVEPQVLLLIALIESRPGPALGRTCRYRLTEIDFEGHSPALTIGIRMQRTFYWNRASGGSDQTAAMKPRNKSRHTDKMDFLNPLRILAGTCGSVRYVKVNPISSVCTGRVALNSVTSASQSEYAVCQSVTQFTVICRELAVSRFSYYRRDGSVESLSRSAG</sequence>
<organism evidence="2 3">
    <name type="scientific">Batillaria attramentaria</name>
    <dbReference type="NCBI Taxonomy" id="370345"/>
    <lineage>
        <taxon>Eukaryota</taxon>
        <taxon>Metazoa</taxon>
        <taxon>Spiralia</taxon>
        <taxon>Lophotrochozoa</taxon>
        <taxon>Mollusca</taxon>
        <taxon>Gastropoda</taxon>
        <taxon>Caenogastropoda</taxon>
        <taxon>Sorbeoconcha</taxon>
        <taxon>Cerithioidea</taxon>
        <taxon>Batillariidae</taxon>
        <taxon>Batillaria</taxon>
    </lineage>
</organism>
<evidence type="ECO:0000313" key="2">
    <source>
        <dbReference type="EMBL" id="KAK7461188.1"/>
    </source>
</evidence>
<proteinExistence type="predicted"/>
<comment type="caution">
    <text evidence="2">The sequence shown here is derived from an EMBL/GenBank/DDBJ whole genome shotgun (WGS) entry which is preliminary data.</text>
</comment>
<reference evidence="2 3" key="1">
    <citation type="journal article" date="2023" name="Sci. Data">
        <title>Genome assembly of the Korean intertidal mud-creeper Batillaria attramentaria.</title>
        <authorList>
            <person name="Patra A.K."/>
            <person name="Ho P.T."/>
            <person name="Jun S."/>
            <person name="Lee S.J."/>
            <person name="Kim Y."/>
            <person name="Won Y.J."/>
        </authorList>
    </citation>
    <scope>NUCLEOTIDE SEQUENCE [LARGE SCALE GENOMIC DNA]</scope>
    <source>
        <strain evidence="2">Wonlab-2016</strain>
    </source>
</reference>
<feature type="compositionally biased region" description="Basic residues" evidence="1">
    <location>
        <begin position="13"/>
        <end position="23"/>
    </location>
</feature>
<protein>
    <submittedName>
        <fullName evidence="2">Uncharacterized protein</fullName>
    </submittedName>
</protein>